<dbReference type="Pfam" id="PF23216">
    <property type="entry name" value="WHD_CYT4"/>
    <property type="match status" value="1"/>
</dbReference>
<dbReference type="RefSeq" id="XP_046068363.1">
    <property type="nucleotide sequence ID" value="XM_046214454.1"/>
</dbReference>
<dbReference type="SUPFAM" id="SSF50249">
    <property type="entry name" value="Nucleic acid-binding proteins"/>
    <property type="match status" value="1"/>
</dbReference>
<dbReference type="InterPro" id="IPR001900">
    <property type="entry name" value="RNase_II/R"/>
</dbReference>
<sequence length="1029" mass="116900">MQAYVCARCARLQSGSVSSIANPLLRSQIRNSRNIEINRYAKRALHEERNSKPEPPSDYRTAIDNLLLKTEFETNKDIREYLRKWQTQNINHMDPVRGPGTSNPGSPKSWMGNMLNDSITAYDEAVERASMAVDEGSDFKTDLGDAYEVGELLEPGDLVGFFSGVGLMVPAIYIRSVERQKQFYTLRGKWRVSRDQDVDLVVKNFVSKELTDTLLPFLPDTIAKTDVEMQALTEGGVPRSVGEPLISLLQEFDSQVNAIYRENCKALDYFHSIVADPEVRRTNRLRELACKALNIEEGKVSPAALFATHRAALRTPYLILRDRSSMFADNYVIQPKSMANDFETVVEWVRDHEDYVTQLALGERPDFQQHPLQKFIDKAQRLIRQSRQFRSPTTMANVGPSSQRLNPEETSDGRLYNKIETEGFTEDDKKILQYLQYYSFPAIRITNGLSRYGAVHIMRATGMYATVDIQRGAIPLLLQELGVFSPWENIYTIAHSLALPNHRVDMNKDFEKGNESETGTILDQYKKDAMENSRVDWGNLPIYCIDDPGAKEIDDGISFERVPGSRDTFWVRVHVANPSAFVPTDDSVSEYAAKCLSTVYLPERVYPMIPPRITHGRFSLAPDRPTLTISAKVNLEGDVLETNIVNGYARNVIYLTHGRLRRVFGAEEQPKILAVGGEIPPREVDHYQEILTKDEEDHFHILRHIMTNINDKWRENGGLTWPDSFDKNPTVYTGHQPAEPYEMSEVTHGGYYLGDPIIGLQYNESDPYEIPDIGKKNLVALVMRFACHVAGRWGADRNIPMIYDGTYYHPEYPPLTPEKLNNLNSDDWLHYAFPKGISSSTPIPHHGLGVEVYTKTTSPLRRYTDLLAHYQIEAALRYEKEYGEKFDGNKTPSLLPFSTQDVDLVIERIKTASPAIKSIQKQSNTVWACQFLFRAFYFGECELPATLPCIVRQNLEGVSTLGTRYVGAYAGENLPFGVRARLFVPPEFQDLELLSTVEAKIIAVDMSLHVVDMEVVQKVKKWERTGDWA</sequence>
<evidence type="ECO:0000313" key="2">
    <source>
        <dbReference type="EMBL" id="KAH8692366.1"/>
    </source>
</evidence>
<protein>
    <submittedName>
        <fullName evidence="2">Mitochondrial exoribonuclease Cyt-4</fullName>
    </submittedName>
</protein>
<dbReference type="AlphaFoldDB" id="A0AAD4PT13"/>
<dbReference type="InterPro" id="IPR056624">
    <property type="entry name" value="WH_CYT4"/>
</dbReference>
<dbReference type="GO" id="GO:0006402">
    <property type="term" value="P:mRNA catabolic process"/>
    <property type="evidence" value="ECO:0007669"/>
    <property type="project" value="TreeGrafter"/>
</dbReference>
<dbReference type="PANTHER" id="PTHR23355:SF65">
    <property type="entry name" value="EXORIBONUCLEASE CYT-4, PUTATIVE (AFU_ORTHOLOGUE AFUA_7G01550)-RELATED"/>
    <property type="match status" value="1"/>
</dbReference>
<feature type="domain" description="RNB" evidence="1">
    <location>
        <begin position="534"/>
        <end position="878"/>
    </location>
</feature>
<dbReference type="GeneID" id="70244741"/>
<reference evidence="2" key="1">
    <citation type="submission" date="2021-12" db="EMBL/GenBank/DDBJ databases">
        <title>Convergent genome expansion in fungi linked to evolution of root-endophyte symbiosis.</title>
        <authorList>
            <consortium name="DOE Joint Genome Institute"/>
            <person name="Ke Y.-H."/>
            <person name="Bonito G."/>
            <person name="Liao H.-L."/>
            <person name="Looney B."/>
            <person name="Rojas-Flechas A."/>
            <person name="Nash J."/>
            <person name="Hameed K."/>
            <person name="Schadt C."/>
            <person name="Martin F."/>
            <person name="Crous P.W."/>
            <person name="Miettinen O."/>
            <person name="Magnuson J.K."/>
            <person name="Labbe J."/>
            <person name="Jacobson D."/>
            <person name="Doktycz M.J."/>
            <person name="Veneault-Fourrey C."/>
            <person name="Kuo A."/>
            <person name="Mondo S."/>
            <person name="Calhoun S."/>
            <person name="Riley R."/>
            <person name="Ohm R."/>
            <person name="LaButti K."/>
            <person name="Andreopoulos B."/>
            <person name="Pangilinan J."/>
            <person name="Nolan M."/>
            <person name="Tritt A."/>
            <person name="Clum A."/>
            <person name="Lipzen A."/>
            <person name="Daum C."/>
            <person name="Barry K."/>
            <person name="Grigoriev I.V."/>
            <person name="Vilgalys R."/>
        </authorList>
    </citation>
    <scope>NUCLEOTIDE SEQUENCE</scope>
    <source>
        <strain evidence="2">PMI_201</strain>
    </source>
</reference>
<dbReference type="PANTHER" id="PTHR23355">
    <property type="entry name" value="RIBONUCLEASE"/>
    <property type="match status" value="1"/>
</dbReference>
<dbReference type="GO" id="GO:0000175">
    <property type="term" value="F:3'-5'-RNA exonuclease activity"/>
    <property type="evidence" value="ECO:0007669"/>
    <property type="project" value="TreeGrafter"/>
</dbReference>
<proteinExistence type="predicted"/>
<dbReference type="InterPro" id="IPR056625">
    <property type="entry name" value="SH3_CYT4"/>
</dbReference>
<evidence type="ECO:0000259" key="1">
    <source>
        <dbReference type="SMART" id="SM00955"/>
    </source>
</evidence>
<gene>
    <name evidence="2" type="ORF">BGW36DRAFT_363359</name>
</gene>
<dbReference type="InterPro" id="IPR012340">
    <property type="entry name" value="NA-bd_OB-fold"/>
</dbReference>
<dbReference type="Proteomes" id="UP001201262">
    <property type="component" value="Unassembled WGS sequence"/>
</dbReference>
<dbReference type="Pfam" id="PF00773">
    <property type="entry name" value="RNB"/>
    <property type="match status" value="2"/>
</dbReference>
<comment type="caution">
    <text evidence="2">The sequence shown here is derived from an EMBL/GenBank/DDBJ whole genome shotgun (WGS) entry which is preliminary data.</text>
</comment>
<dbReference type="GO" id="GO:0000932">
    <property type="term" value="C:P-body"/>
    <property type="evidence" value="ECO:0007669"/>
    <property type="project" value="TreeGrafter"/>
</dbReference>
<organism evidence="2 3">
    <name type="scientific">Talaromyces proteolyticus</name>
    <dbReference type="NCBI Taxonomy" id="1131652"/>
    <lineage>
        <taxon>Eukaryota</taxon>
        <taxon>Fungi</taxon>
        <taxon>Dikarya</taxon>
        <taxon>Ascomycota</taxon>
        <taxon>Pezizomycotina</taxon>
        <taxon>Eurotiomycetes</taxon>
        <taxon>Eurotiomycetidae</taxon>
        <taxon>Eurotiales</taxon>
        <taxon>Trichocomaceae</taxon>
        <taxon>Talaromyces</taxon>
        <taxon>Talaromyces sect. Bacilispori</taxon>
    </lineage>
</organism>
<keyword evidence="3" id="KW-1185">Reference proteome</keyword>
<name>A0AAD4PT13_9EURO</name>
<dbReference type="SMART" id="SM00955">
    <property type="entry name" value="RNB"/>
    <property type="match status" value="1"/>
</dbReference>
<dbReference type="InterPro" id="IPR050180">
    <property type="entry name" value="RNR_Ribonuclease"/>
</dbReference>
<dbReference type="GO" id="GO:0003723">
    <property type="term" value="F:RNA binding"/>
    <property type="evidence" value="ECO:0007669"/>
    <property type="project" value="InterPro"/>
</dbReference>
<dbReference type="EMBL" id="JAJTJA010000011">
    <property type="protein sequence ID" value="KAH8692366.1"/>
    <property type="molecule type" value="Genomic_DNA"/>
</dbReference>
<accession>A0AAD4PT13</accession>
<dbReference type="Pfam" id="PF23214">
    <property type="entry name" value="SH3_CYT4"/>
    <property type="match status" value="1"/>
</dbReference>
<evidence type="ECO:0000313" key="3">
    <source>
        <dbReference type="Proteomes" id="UP001201262"/>
    </source>
</evidence>